<organism evidence="1 4">
    <name type="scientific">Pseudomonas delhiensis</name>
    <dbReference type="NCBI Taxonomy" id="366289"/>
    <lineage>
        <taxon>Bacteria</taxon>
        <taxon>Pseudomonadati</taxon>
        <taxon>Pseudomonadota</taxon>
        <taxon>Gammaproteobacteria</taxon>
        <taxon>Pseudomonadales</taxon>
        <taxon>Pseudomonadaceae</taxon>
        <taxon>Pseudomonas</taxon>
    </lineage>
</organism>
<proteinExistence type="predicted"/>
<protein>
    <submittedName>
        <fullName evidence="1">Methyl-accepting chemotaxis protein</fullName>
    </submittedName>
</protein>
<dbReference type="Proteomes" id="UP000199693">
    <property type="component" value="Unassembled WGS sequence"/>
</dbReference>
<name>A0A239IAW8_9PSED</name>
<sequence length="60" mass="6649">MINDMNLQIASAVEETNRNVAGVRDVTESLSGQARESAWISRSLNDLANHQQGLMDHVRV</sequence>
<reference evidence="1 4" key="1">
    <citation type="submission" date="2016-10" db="EMBL/GenBank/DDBJ databases">
        <authorList>
            <person name="de Groot N.N."/>
        </authorList>
    </citation>
    <scope>NUCLEOTIDE SEQUENCE [LARGE SCALE GENOMIC DNA]</scope>
    <source>
        <strain evidence="1 4">CCM 7361</strain>
    </source>
</reference>
<accession>A0A239IAW8</accession>
<dbReference type="Proteomes" id="UP000198309">
    <property type="component" value="Unassembled WGS sequence"/>
</dbReference>
<dbReference type="EMBL" id="FNEC01000030">
    <property type="protein sequence ID" value="SDK15579.1"/>
    <property type="molecule type" value="Genomic_DNA"/>
</dbReference>
<evidence type="ECO:0000313" key="3">
    <source>
        <dbReference type="Proteomes" id="UP000198309"/>
    </source>
</evidence>
<evidence type="ECO:0000313" key="4">
    <source>
        <dbReference type="Proteomes" id="UP000199693"/>
    </source>
</evidence>
<evidence type="ECO:0000313" key="2">
    <source>
        <dbReference type="EMBL" id="SNS90691.1"/>
    </source>
</evidence>
<gene>
    <name evidence="1" type="ORF">SAMN05216189_103034</name>
    <name evidence="2" type="ORF">SAMN06295949_109146</name>
</gene>
<dbReference type="AlphaFoldDB" id="A0A239IAW8"/>
<dbReference type="EMBL" id="FZPC01000009">
    <property type="protein sequence ID" value="SNS90691.1"/>
    <property type="molecule type" value="Genomic_DNA"/>
</dbReference>
<keyword evidence="3" id="KW-1185">Reference proteome</keyword>
<reference evidence="2 3" key="2">
    <citation type="submission" date="2017-06" db="EMBL/GenBank/DDBJ databases">
        <authorList>
            <person name="Varghese N."/>
            <person name="Submissions S."/>
        </authorList>
    </citation>
    <scope>NUCLEOTIDE SEQUENCE [LARGE SCALE GENOMIC DNA]</scope>
    <source>
        <strain evidence="2 3">RLD-1</strain>
    </source>
</reference>
<evidence type="ECO:0000313" key="1">
    <source>
        <dbReference type="EMBL" id="SDK15579.1"/>
    </source>
</evidence>